<evidence type="ECO:0008006" key="4">
    <source>
        <dbReference type="Google" id="ProtNLM"/>
    </source>
</evidence>
<comment type="caution">
    <text evidence="2">The sequence shown here is derived from an EMBL/GenBank/DDBJ whole genome shotgun (WGS) entry which is preliminary data.</text>
</comment>
<organism evidence="2 3">
    <name type="scientific">Rhamnusium bicolor</name>
    <dbReference type="NCBI Taxonomy" id="1586634"/>
    <lineage>
        <taxon>Eukaryota</taxon>
        <taxon>Metazoa</taxon>
        <taxon>Ecdysozoa</taxon>
        <taxon>Arthropoda</taxon>
        <taxon>Hexapoda</taxon>
        <taxon>Insecta</taxon>
        <taxon>Pterygota</taxon>
        <taxon>Neoptera</taxon>
        <taxon>Endopterygota</taxon>
        <taxon>Coleoptera</taxon>
        <taxon>Polyphaga</taxon>
        <taxon>Cucujiformia</taxon>
        <taxon>Chrysomeloidea</taxon>
        <taxon>Cerambycidae</taxon>
        <taxon>Lepturinae</taxon>
        <taxon>Rhagiini</taxon>
        <taxon>Rhamnusium</taxon>
    </lineage>
</organism>
<protein>
    <recommendedName>
        <fullName evidence="4">Exophilin 5</fullName>
    </recommendedName>
</protein>
<proteinExistence type="predicted"/>
<evidence type="ECO:0000313" key="3">
    <source>
        <dbReference type="Proteomes" id="UP001162156"/>
    </source>
</evidence>
<name>A0AAV8ZGW4_9CUCU</name>
<gene>
    <name evidence="2" type="ORF">NQ314_005685</name>
</gene>
<dbReference type="EMBL" id="JANEYF010001578">
    <property type="protein sequence ID" value="KAJ8962968.1"/>
    <property type="molecule type" value="Genomic_DNA"/>
</dbReference>
<dbReference type="AlphaFoldDB" id="A0AAV8ZGW4"/>
<reference evidence="2" key="1">
    <citation type="journal article" date="2023" name="Insect Mol. Biol.">
        <title>Genome sequencing provides insights into the evolution of gene families encoding plant cell wall-degrading enzymes in longhorned beetles.</title>
        <authorList>
            <person name="Shin N.R."/>
            <person name="Okamura Y."/>
            <person name="Kirsch R."/>
            <person name="Pauchet Y."/>
        </authorList>
    </citation>
    <scope>NUCLEOTIDE SEQUENCE</scope>
    <source>
        <strain evidence="2">RBIC_L_NR</strain>
    </source>
</reference>
<keyword evidence="3" id="KW-1185">Reference proteome</keyword>
<dbReference type="Proteomes" id="UP001162156">
    <property type="component" value="Unassembled WGS sequence"/>
</dbReference>
<sequence>MATLSASRRNSANSNPSTPRPSISGNSIPRMSSLNEEESALSANETNTCVNTNGLDKTESDLTQNEKIDCHVESIITKIDERIDIKKIEEDKNNESSLKYAKDNKNENMKTIRTRACSERSDSGISDCSSHITSSSCTSTPLLGKKFRINEEAEYNTTDDNKFNSTSTLILNNNRFSEECTDTDNKINLFHGNKSNNLNIIQEDRKSKPKKDEISDDKHNGLSLKLSNKIETFNGNTPVKCK</sequence>
<feature type="compositionally biased region" description="Polar residues" evidence="1">
    <location>
        <begin position="46"/>
        <end position="55"/>
    </location>
</feature>
<accession>A0AAV8ZGW4</accession>
<evidence type="ECO:0000256" key="1">
    <source>
        <dbReference type="SAM" id="MobiDB-lite"/>
    </source>
</evidence>
<feature type="compositionally biased region" description="Low complexity" evidence="1">
    <location>
        <begin position="1"/>
        <end position="22"/>
    </location>
</feature>
<feature type="region of interest" description="Disordered" evidence="1">
    <location>
        <begin position="1"/>
        <end position="56"/>
    </location>
</feature>
<evidence type="ECO:0000313" key="2">
    <source>
        <dbReference type="EMBL" id="KAJ8962968.1"/>
    </source>
</evidence>